<keyword evidence="7" id="KW-1185">Reference proteome</keyword>
<evidence type="ECO:0000313" key="7">
    <source>
        <dbReference type="Proteomes" id="UP000230750"/>
    </source>
</evidence>
<dbReference type="Proteomes" id="UP000230750">
    <property type="component" value="Unassembled WGS sequence"/>
</dbReference>
<sequence length="165" mass="18725">LNLQFKVVKLSFKELISSRFVTNPGYNPHETDSNSSEGEPEEYADIDDKLIRISDLVIYVKQKKQNRKDNFFTEFKTLPKNQLYPCTVAGKPENKSKNRYLNILPYDNSRVMLKQVIDGPHSDYINASYIDRVAITRSVLAKAFLSVVRAVAELGVLVRGGKNGL</sequence>
<dbReference type="STRING" id="307972.A0A2G8L7F8"/>
<organism evidence="6 7">
    <name type="scientific">Stichopus japonicus</name>
    <name type="common">Sea cucumber</name>
    <dbReference type="NCBI Taxonomy" id="307972"/>
    <lineage>
        <taxon>Eukaryota</taxon>
        <taxon>Metazoa</taxon>
        <taxon>Echinodermata</taxon>
        <taxon>Eleutherozoa</taxon>
        <taxon>Echinozoa</taxon>
        <taxon>Holothuroidea</taxon>
        <taxon>Aspidochirotacea</taxon>
        <taxon>Aspidochirotida</taxon>
        <taxon>Stichopodidae</taxon>
        <taxon>Apostichopus</taxon>
    </lineage>
</organism>
<dbReference type="InterPro" id="IPR029021">
    <property type="entry name" value="Prot-tyrosine_phosphatase-like"/>
</dbReference>
<reference evidence="6 7" key="1">
    <citation type="journal article" date="2017" name="PLoS Biol.">
        <title>The sea cucumber genome provides insights into morphological evolution and visceral regeneration.</title>
        <authorList>
            <person name="Zhang X."/>
            <person name="Sun L."/>
            <person name="Yuan J."/>
            <person name="Sun Y."/>
            <person name="Gao Y."/>
            <person name="Zhang L."/>
            <person name="Li S."/>
            <person name="Dai H."/>
            <person name="Hamel J.F."/>
            <person name="Liu C."/>
            <person name="Yu Y."/>
            <person name="Liu S."/>
            <person name="Lin W."/>
            <person name="Guo K."/>
            <person name="Jin S."/>
            <person name="Xu P."/>
            <person name="Storey K.B."/>
            <person name="Huan P."/>
            <person name="Zhang T."/>
            <person name="Zhou Y."/>
            <person name="Zhang J."/>
            <person name="Lin C."/>
            <person name="Li X."/>
            <person name="Xing L."/>
            <person name="Huo D."/>
            <person name="Sun M."/>
            <person name="Wang L."/>
            <person name="Mercier A."/>
            <person name="Li F."/>
            <person name="Yang H."/>
            <person name="Xiang J."/>
        </authorList>
    </citation>
    <scope>NUCLEOTIDE SEQUENCE [LARGE SCALE GENOMIC DNA]</scope>
    <source>
        <strain evidence="6">Shaxun</strain>
        <tissue evidence="6">Muscle</tissue>
    </source>
</reference>
<accession>A0A2G8L7F8</accession>
<dbReference type="InterPro" id="IPR050348">
    <property type="entry name" value="Protein-Tyr_Phosphatase"/>
</dbReference>
<dbReference type="Pfam" id="PF00102">
    <property type="entry name" value="Y_phosphatase"/>
    <property type="match status" value="1"/>
</dbReference>
<dbReference type="PANTHER" id="PTHR19134">
    <property type="entry name" value="RECEPTOR-TYPE TYROSINE-PROTEIN PHOSPHATASE"/>
    <property type="match status" value="1"/>
</dbReference>
<comment type="caution">
    <text evidence="6">The sequence shown here is derived from an EMBL/GenBank/DDBJ whole genome shotgun (WGS) entry which is preliminary data.</text>
</comment>
<evidence type="ECO:0000256" key="1">
    <source>
        <dbReference type="ARBA" id="ARBA00009580"/>
    </source>
</evidence>
<protein>
    <recommendedName>
        <fullName evidence="2">protein-tyrosine-phosphatase</fullName>
        <ecNumber evidence="2">3.1.3.48</ecNumber>
    </recommendedName>
</protein>
<dbReference type="PANTHER" id="PTHR19134:SF562">
    <property type="entry name" value="PROTEIN-TYROSINE-PHOSPHATASE"/>
    <property type="match status" value="1"/>
</dbReference>
<feature type="domain" description="Tyrosine-protein phosphatase" evidence="5">
    <location>
        <begin position="71"/>
        <end position="141"/>
    </location>
</feature>
<dbReference type="EMBL" id="MRZV01000184">
    <property type="protein sequence ID" value="PIK56207.1"/>
    <property type="molecule type" value="Genomic_DNA"/>
</dbReference>
<dbReference type="OrthoDB" id="6144703at2759"/>
<dbReference type="SUPFAM" id="SSF52799">
    <property type="entry name" value="(Phosphotyrosine protein) phosphatases II"/>
    <property type="match status" value="1"/>
</dbReference>
<feature type="non-terminal residue" evidence="6">
    <location>
        <position position="1"/>
    </location>
</feature>
<evidence type="ECO:0000256" key="2">
    <source>
        <dbReference type="ARBA" id="ARBA00013064"/>
    </source>
</evidence>
<evidence type="ECO:0000259" key="5">
    <source>
        <dbReference type="PROSITE" id="PS50055"/>
    </source>
</evidence>
<gene>
    <name evidence="6" type="ORF">BSL78_06893</name>
</gene>
<dbReference type="EC" id="3.1.3.48" evidence="2"/>
<comment type="similarity">
    <text evidence="1">Belongs to the protein-tyrosine phosphatase family.</text>
</comment>
<dbReference type="GO" id="GO:0004725">
    <property type="term" value="F:protein tyrosine phosphatase activity"/>
    <property type="evidence" value="ECO:0007669"/>
    <property type="project" value="UniProtKB-EC"/>
</dbReference>
<dbReference type="AlphaFoldDB" id="A0A2G8L7F8"/>
<name>A0A2G8L7F8_STIJA</name>
<keyword evidence="3" id="KW-0378">Hydrolase</keyword>
<proteinExistence type="inferred from homology"/>
<keyword evidence="6" id="KW-0675">Receptor</keyword>
<keyword evidence="4" id="KW-0904">Protein phosphatase</keyword>
<evidence type="ECO:0000256" key="3">
    <source>
        <dbReference type="ARBA" id="ARBA00022801"/>
    </source>
</evidence>
<dbReference type="InterPro" id="IPR000242">
    <property type="entry name" value="PTP_cat"/>
</dbReference>
<dbReference type="PROSITE" id="PS50055">
    <property type="entry name" value="TYR_PHOSPHATASE_PTP"/>
    <property type="match status" value="1"/>
</dbReference>
<evidence type="ECO:0000256" key="4">
    <source>
        <dbReference type="ARBA" id="ARBA00022912"/>
    </source>
</evidence>
<evidence type="ECO:0000313" key="6">
    <source>
        <dbReference type="EMBL" id="PIK56207.1"/>
    </source>
</evidence>
<dbReference type="Gene3D" id="3.90.190.10">
    <property type="entry name" value="Protein tyrosine phosphatase superfamily"/>
    <property type="match status" value="1"/>
</dbReference>